<keyword evidence="1" id="KW-0472">Membrane</keyword>
<dbReference type="AlphaFoldDB" id="Q5JFC0"/>
<dbReference type="KEGG" id="tko:TK0594"/>
<organism evidence="2 3">
    <name type="scientific">Thermococcus kodakarensis (strain ATCC BAA-918 / JCM 12380 / KOD1)</name>
    <name type="common">Pyrococcus kodakaraensis (strain KOD1)</name>
    <dbReference type="NCBI Taxonomy" id="69014"/>
    <lineage>
        <taxon>Archaea</taxon>
        <taxon>Methanobacteriati</taxon>
        <taxon>Methanobacteriota</taxon>
        <taxon>Thermococci</taxon>
        <taxon>Thermococcales</taxon>
        <taxon>Thermococcaceae</taxon>
        <taxon>Thermococcus</taxon>
    </lineage>
</organism>
<keyword evidence="1" id="KW-1133">Transmembrane helix</keyword>
<name>Q5JFC0_THEKO</name>
<feature type="transmembrane region" description="Helical" evidence="1">
    <location>
        <begin position="34"/>
        <end position="56"/>
    </location>
</feature>
<dbReference type="Proteomes" id="UP000000536">
    <property type="component" value="Chromosome"/>
</dbReference>
<dbReference type="STRING" id="69014.TK0594"/>
<accession>Q5JFC0</accession>
<evidence type="ECO:0000313" key="2">
    <source>
        <dbReference type="EMBL" id="BAD84783.1"/>
    </source>
</evidence>
<keyword evidence="1" id="KW-0812">Transmembrane</keyword>
<protein>
    <submittedName>
        <fullName evidence="2">Hypothetical membrane protein</fullName>
    </submittedName>
</protein>
<dbReference type="HOGENOM" id="CLU_2067931_0_0_2"/>
<gene>
    <name evidence="2" type="ordered locus">TK0594</name>
</gene>
<dbReference type="EnsemblBacteria" id="BAD84783">
    <property type="protein sequence ID" value="BAD84783"/>
    <property type="gene ID" value="TK0594"/>
</dbReference>
<sequence>MLSDDNNWVSGFNPFDEGSKEVQREIEYSFFKKAVVELLLIPLLVWSIMVLTITPFGADPNFELSFRSFHVKGSMFVVGPFIVMLLFLCRFPSVWYQMYQFKLKYMETILESLKRSQE</sequence>
<dbReference type="InParanoid" id="Q5JFC0"/>
<evidence type="ECO:0000313" key="3">
    <source>
        <dbReference type="Proteomes" id="UP000000536"/>
    </source>
</evidence>
<reference evidence="2 3" key="1">
    <citation type="journal article" date="2005" name="Genome Res.">
        <title>Complete genome sequence of the hyperthermophilic archaeon Thermococcus kodakaraensis KOD1 and comparison with Pyrococcus genomes.</title>
        <authorList>
            <person name="Fukui T."/>
            <person name="Atomi H."/>
            <person name="Kanai T."/>
            <person name="Matsumi R."/>
            <person name="Fujiwara S."/>
            <person name="Imanaka T."/>
        </authorList>
    </citation>
    <scope>NUCLEOTIDE SEQUENCE [LARGE SCALE GENOMIC DNA]</scope>
    <source>
        <strain evidence="3">ATCC BAA-918 / JCM 12380 / KOD1</strain>
    </source>
</reference>
<proteinExistence type="predicted"/>
<keyword evidence="3" id="KW-1185">Reference proteome</keyword>
<feature type="transmembrane region" description="Helical" evidence="1">
    <location>
        <begin position="76"/>
        <end position="96"/>
    </location>
</feature>
<evidence type="ECO:0000256" key="1">
    <source>
        <dbReference type="SAM" id="Phobius"/>
    </source>
</evidence>
<dbReference type="EMBL" id="AP006878">
    <property type="protein sequence ID" value="BAD84783.1"/>
    <property type="molecule type" value="Genomic_DNA"/>
</dbReference>